<accession>A0A061QJA0</accession>
<name>A0A061QJA0_9CHLO</name>
<organism evidence="2">
    <name type="scientific">Tetraselmis sp. GSL018</name>
    <dbReference type="NCBI Taxonomy" id="582737"/>
    <lineage>
        <taxon>Eukaryota</taxon>
        <taxon>Viridiplantae</taxon>
        <taxon>Chlorophyta</taxon>
        <taxon>core chlorophytes</taxon>
        <taxon>Chlorodendrophyceae</taxon>
        <taxon>Chlorodendrales</taxon>
        <taxon>Chlorodendraceae</taxon>
        <taxon>Tetraselmis</taxon>
    </lineage>
</organism>
<evidence type="ECO:0000256" key="1">
    <source>
        <dbReference type="SAM" id="MobiDB-lite"/>
    </source>
</evidence>
<feature type="compositionally biased region" description="Basic residues" evidence="1">
    <location>
        <begin position="121"/>
        <end position="137"/>
    </location>
</feature>
<protein>
    <submittedName>
        <fullName evidence="2">Uncharacterized protein</fullName>
    </submittedName>
</protein>
<feature type="non-terminal residue" evidence="2">
    <location>
        <position position="1"/>
    </location>
</feature>
<feature type="compositionally biased region" description="Basic and acidic residues" evidence="1">
    <location>
        <begin position="100"/>
        <end position="110"/>
    </location>
</feature>
<proteinExistence type="predicted"/>
<reference evidence="2" key="1">
    <citation type="submission" date="2014-05" db="EMBL/GenBank/DDBJ databases">
        <title>The transcriptome of the halophilic microalga Tetraselmis sp. GSL018 isolated from the Great Salt Lake, Utah.</title>
        <authorList>
            <person name="Jinkerson R.E."/>
            <person name="D'Adamo S."/>
            <person name="Posewitz M.C."/>
        </authorList>
    </citation>
    <scope>NUCLEOTIDE SEQUENCE</scope>
    <source>
        <strain evidence="2">GSL018</strain>
    </source>
</reference>
<sequence length="144" mass="15032">RRAPALAGRSGQPGGSGAAVAEDADRDHRVADLVRRPLRLQGEDVEGGGGAQGAEPLAERDCVASGHGAEGGRSGDPTALAHPTDLVPAQQQGRPAQPSIREHHEPEEAVHAFATLARQGGRGHKLEHHRMRARGSRAPRLEAA</sequence>
<dbReference type="EMBL" id="GBEZ01026591">
    <property type="protein sequence ID" value="JAC60632.1"/>
    <property type="molecule type" value="Transcribed_RNA"/>
</dbReference>
<evidence type="ECO:0000313" key="2">
    <source>
        <dbReference type="EMBL" id="JAC60632.1"/>
    </source>
</evidence>
<gene>
    <name evidence="2" type="ORF">TSPGSL018_28462</name>
</gene>
<feature type="compositionally biased region" description="Basic and acidic residues" evidence="1">
    <location>
        <begin position="23"/>
        <end position="35"/>
    </location>
</feature>
<dbReference type="AlphaFoldDB" id="A0A061QJA0"/>
<feature type="non-terminal residue" evidence="2">
    <location>
        <position position="144"/>
    </location>
</feature>
<feature type="region of interest" description="Disordered" evidence="1">
    <location>
        <begin position="1"/>
        <end position="144"/>
    </location>
</feature>